<dbReference type="Proteomes" id="UP001165289">
    <property type="component" value="Unassembled WGS sequence"/>
</dbReference>
<evidence type="ECO:0000259" key="1">
    <source>
        <dbReference type="Pfam" id="PF12066"/>
    </source>
</evidence>
<dbReference type="EMBL" id="JAKMXF010000332">
    <property type="protein sequence ID" value="KAI6648322.1"/>
    <property type="molecule type" value="Genomic_DNA"/>
</dbReference>
<sequence length="190" mass="22401">MSFKQFMMEQDDSIDEVESVNKYNLYKQNISAQFISSYFEEHKAQQWFQEKYHPFISNQISSTKNVTLCQRFVSFWFLYENSLLDNISLDIEKFSRVEGLLNLSVLLMDYNIINDGSLNISDVHRKFLEKLKVLDSNDTIKPDTTTSTLNSEDGELNEHLVTEKQISLEDYMLPEGSDPIFTRFRLLQFF</sequence>
<comment type="caution">
    <text evidence="2">The sequence shown here is derived from an EMBL/GenBank/DDBJ whole genome shotgun (WGS) entry which is preliminary data.</text>
</comment>
<dbReference type="Pfam" id="PF12066">
    <property type="entry name" value="SERRATE_Ars2_N"/>
    <property type="match status" value="1"/>
</dbReference>
<keyword evidence="3" id="KW-1185">Reference proteome</keyword>
<reference evidence="2 3" key="1">
    <citation type="journal article" date="2023" name="BMC Biol.">
        <title>The compact genome of the sponge Oopsacas minuta (Hexactinellida) is lacking key metazoan core genes.</title>
        <authorList>
            <person name="Santini S."/>
            <person name="Schenkelaars Q."/>
            <person name="Jourda C."/>
            <person name="Duchesne M."/>
            <person name="Belahbib H."/>
            <person name="Rocher C."/>
            <person name="Selva M."/>
            <person name="Riesgo A."/>
            <person name="Vervoort M."/>
            <person name="Leys S.P."/>
            <person name="Kodjabachian L."/>
            <person name="Le Bivic A."/>
            <person name="Borchiellini C."/>
            <person name="Claverie J.M."/>
            <person name="Renard E."/>
        </authorList>
    </citation>
    <scope>NUCLEOTIDE SEQUENCE [LARGE SCALE GENOMIC DNA]</scope>
    <source>
        <strain evidence="2">SPO-2</strain>
    </source>
</reference>
<dbReference type="InterPro" id="IPR039727">
    <property type="entry name" value="SE/Ars2"/>
</dbReference>
<dbReference type="AlphaFoldDB" id="A0AAV7JHW9"/>
<proteinExistence type="predicted"/>
<accession>A0AAV7JHW9</accession>
<feature type="domain" description="SERRATE/Ars2 N-terminal" evidence="1">
    <location>
        <begin position="4"/>
        <end position="97"/>
    </location>
</feature>
<protein>
    <submittedName>
        <fullName evidence="2">Serrate RNA effector molecule-like</fullName>
    </submittedName>
</protein>
<dbReference type="GO" id="GO:0016604">
    <property type="term" value="C:nuclear body"/>
    <property type="evidence" value="ECO:0007669"/>
    <property type="project" value="TreeGrafter"/>
</dbReference>
<dbReference type="InterPro" id="IPR021933">
    <property type="entry name" value="SERRATE/Ars2_N"/>
</dbReference>
<name>A0AAV7JHW9_9METZ</name>
<evidence type="ECO:0000313" key="2">
    <source>
        <dbReference type="EMBL" id="KAI6648322.1"/>
    </source>
</evidence>
<dbReference type="PANTHER" id="PTHR13165">
    <property type="entry name" value="ARSENITE-RESISTANCE PROTEIN 2"/>
    <property type="match status" value="1"/>
</dbReference>
<evidence type="ECO:0000313" key="3">
    <source>
        <dbReference type="Proteomes" id="UP001165289"/>
    </source>
</evidence>
<organism evidence="2 3">
    <name type="scientific">Oopsacas minuta</name>
    <dbReference type="NCBI Taxonomy" id="111878"/>
    <lineage>
        <taxon>Eukaryota</taxon>
        <taxon>Metazoa</taxon>
        <taxon>Porifera</taxon>
        <taxon>Hexactinellida</taxon>
        <taxon>Hexasterophora</taxon>
        <taxon>Lyssacinosida</taxon>
        <taxon>Leucopsacidae</taxon>
        <taxon>Oopsacas</taxon>
    </lineage>
</organism>
<dbReference type="GO" id="GO:0031053">
    <property type="term" value="P:primary miRNA processing"/>
    <property type="evidence" value="ECO:0007669"/>
    <property type="project" value="TreeGrafter"/>
</dbReference>
<dbReference type="PANTHER" id="PTHR13165:SF0">
    <property type="entry name" value="SERRATE RNA EFFECTOR MOLECULE HOMOLOG"/>
    <property type="match status" value="1"/>
</dbReference>
<gene>
    <name evidence="2" type="ORF">LOD99_12131</name>
</gene>